<dbReference type="EMBL" id="JADBGQ010000007">
    <property type="protein sequence ID" value="KAG5388590.1"/>
    <property type="molecule type" value="Genomic_DNA"/>
</dbReference>
<organism evidence="1 2">
    <name type="scientific">Brassica rapa subsp. trilocularis</name>
    <dbReference type="NCBI Taxonomy" id="1813537"/>
    <lineage>
        <taxon>Eukaryota</taxon>
        <taxon>Viridiplantae</taxon>
        <taxon>Streptophyta</taxon>
        <taxon>Embryophyta</taxon>
        <taxon>Tracheophyta</taxon>
        <taxon>Spermatophyta</taxon>
        <taxon>Magnoliopsida</taxon>
        <taxon>eudicotyledons</taxon>
        <taxon>Gunneridae</taxon>
        <taxon>Pentapetalae</taxon>
        <taxon>rosids</taxon>
        <taxon>malvids</taxon>
        <taxon>Brassicales</taxon>
        <taxon>Brassicaceae</taxon>
        <taxon>Brassiceae</taxon>
        <taxon>Brassica</taxon>
    </lineage>
</organism>
<name>A0ABQ7LPT4_BRACM</name>
<keyword evidence="2" id="KW-1185">Reference proteome</keyword>
<protein>
    <submittedName>
        <fullName evidence="1">Uncharacterized protein</fullName>
    </submittedName>
</protein>
<sequence length="264" mass="30062">MASKRLIETMSGYMKGKLAALTAPMANAYENAVVFNKIKNLVATFRHRKSTKTSSRFLPVNTKENNKYYQNSEAQQIDYKARSLRSNQALAKLGRYVATKHAQGSLGRYVATEHEHSSLRSDRARTQLGRYVATELKPTFTRYIATCQASKRSSFGFSFESSSKRFSFRLNRSRPVRLQKGPPLGSLLNPHRNAFRFVSIGVSRPVRPLKGPPLGSLLNPHRNAFRFVSIGVSFEILRRKQLPLKLYNKKPQRLVFVHGFRLIV</sequence>
<accession>A0ABQ7LPT4</accession>
<proteinExistence type="predicted"/>
<comment type="caution">
    <text evidence="1">The sequence shown here is derived from an EMBL/GenBank/DDBJ whole genome shotgun (WGS) entry which is preliminary data.</text>
</comment>
<dbReference type="Proteomes" id="UP000823674">
    <property type="component" value="Chromosome A08"/>
</dbReference>
<reference evidence="1 2" key="1">
    <citation type="submission" date="2021-03" db="EMBL/GenBank/DDBJ databases">
        <authorList>
            <person name="King G.J."/>
            <person name="Bancroft I."/>
            <person name="Baten A."/>
            <person name="Bloomfield J."/>
            <person name="Borpatragohain P."/>
            <person name="He Z."/>
            <person name="Irish N."/>
            <person name="Irwin J."/>
            <person name="Liu K."/>
            <person name="Mauleon R.P."/>
            <person name="Moore J."/>
            <person name="Morris R."/>
            <person name="Ostergaard L."/>
            <person name="Wang B."/>
            <person name="Wells R."/>
        </authorList>
    </citation>
    <scope>NUCLEOTIDE SEQUENCE [LARGE SCALE GENOMIC DNA]</scope>
    <source>
        <strain evidence="1">R-o-18</strain>
        <tissue evidence="1">Leaf</tissue>
    </source>
</reference>
<evidence type="ECO:0000313" key="1">
    <source>
        <dbReference type="EMBL" id="KAG5388590.1"/>
    </source>
</evidence>
<evidence type="ECO:0000313" key="2">
    <source>
        <dbReference type="Proteomes" id="UP000823674"/>
    </source>
</evidence>
<gene>
    <name evidence="1" type="primary">A08g504040.1_BraROA</name>
    <name evidence="1" type="ORF">IGI04_030131</name>
</gene>